<dbReference type="Gene3D" id="1.10.443.10">
    <property type="entry name" value="Intergrase catalytic core"/>
    <property type="match status" value="1"/>
</dbReference>
<name>A0A558IKL5_9CORY</name>
<dbReference type="RefSeq" id="WP_158381939.1">
    <property type="nucleotide sequence ID" value="NZ_VMTX01000015.1"/>
</dbReference>
<dbReference type="AlphaFoldDB" id="A0A558IKL5"/>
<dbReference type="InterPro" id="IPR011010">
    <property type="entry name" value="DNA_brk_join_enz"/>
</dbReference>
<comment type="caution">
    <text evidence="3">The sequence shown here is derived from an EMBL/GenBank/DDBJ whole genome shotgun (WGS) entry which is preliminary data.</text>
</comment>
<gene>
    <name evidence="3" type="ORF">FQN05_10630</name>
</gene>
<dbReference type="Pfam" id="PF00589">
    <property type="entry name" value="Phage_integrase"/>
    <property type="match status" value="1"/>
</dbReference>
<dbReference type="GO" id="GO:0015074">
    <property type="term" value="P:DNA integration"/>
    <property type="evidence" value="ECO:0007669"/>
    <property type="project" value="InterPro"/>
</dbReference>
<dbReference type="Proteomes" id="UP000320648">
    <property type="component" value="Unassembled WGS sequence"/>
</dbReference>
<organism evidence="3 4">
    <name type="scientific">Corynebacterium aurimucosum</name>
    <dbReference type="NCBI Taxonomy" id="169292"/>
    <lineage>
        <taxon>Bacteria</taxon>
        <taxon>Bacillati</taxon>
        <taxon>Actinomycetota</taxon>
        <taxon>Actinomycetes</taxon>
        <taxon>Mycobacteriales</taxon>
        <taxon>Corynebacteriaceae</taxon>
        <taxon>Corynebacterium</taxon>
    </lineage>
</organism>
<accession>A0A558IKL5</accession>
<dbReference type="InterPro" id="IPR002104">
    <property type="entry name" value="Integrase_catalytic"/>
</dbReference>
<dbReference type="EMBL" id="VMTX01000015">
    <property type="protein sequence ID" value="TVU81899.1"/>
    <property type="molecule type" value="Genomic_DNA"/>
</dbReference>
<dbReference type="GO" id="GO:0003677">
    <property type="term" value="F:DNA binding"/>
    <property type="evidence" value="ECO:0007669"/>
    <property type="project" value="InterPro"/>
</dbReference>
<evidence type="ECO:0000313" key="4">
    <source>
        <dbReference type="Proteomes" id="UP000320648"/>
    </source>
</evidence>
<dbReference type="GO" id="GO:0006310">
    <property type="term" value="P:DNA recombination"/>
    <property type="evidence" value="ECO:0007669"/>
    <property type="project" value="UniProtKB-KW"/>
</dbReference>
<feature type="domain" description="Tyr recombinase" evidence="2">
    <location>
        <begin position="143"/>
        <end position="300"/>
    </location>
</feature>
<dbReference type="SUPFAM" id="SSF56349">
    <property type="entry name" value="DNA breaking-rejoining enzymes"/>
    <property type="match status" value="1"/>
</dbReference>
<protein>
    <submittedName>
        <fullName evidence="3">Phage integrase family protein</fullName>
    </submittedName>
</protein>
<dbReference type="InterPro" id="IPR013762">
    <property type="entry name" value="Integrase-like_cat_sf"/>
</dbReference>
<evidence type="ECO:0000256" key="1">
    <source>
        <dbReference type="ARBA" id="ARBA00023172"/>
    </source>
</evidence>
<evidence type="ECO:0000313" key="3">
    <source>
        <dbReference type="EMBL" id="TVU81899.1"/>
    </source>
</evidence>
<proteinExistence type="predicted"/>
<dbReference type="CDD" id="cd00397">
    <property type="entry name" value="DNA_BRE_C"/>
    <property type="match status" value="1"/>
</dbReference>
<reference evidence="3 4" key="1">
    <citation type="submission" date="2019-07" db="EMBL/GenBank/DDBJ databases">
        <title>Draft genome of C. aurimucosum strain 15-4290.</title>
        <authorList>
            <person name="Pacheco L.G.C."/>
            <person name="Aguiar E.R.G.R."/>
            <person name="Navas J."/>
            <person name="Santos C.S."/>
            <person name="Rocha D.J.P.G."/>
        </authorList>
    </citation>
    <scope>NUCLEOTIDE SEQUENCE [LARGE SCALE GENOMIC DNA]</scope>
    <source>
        <strain evidence="3 4">15-4290</strain>
    </source>
</reference>
<evidence type="ECO:0000259" key="2">
    <source>
        <dbReference type="Pfam" id="PF00589"/>
    </source>
</evidence>
<sequence length="331" mass="36517">MSTSFTKADYEAIIANYTPHAVRSEPWSHVADFTRECVRALDLTPDNTSRDALRNTLNCVSKLAAWVWVSYGVVTVETVFHPDIIGNYFLAGDGAKLSPSTAGTQRSLLCRVAEAINDDWNPDYQHPITYEPALQPYDSYACDRLWDWAESQPTAARRRNFTTVLALTLGAGLRAGEICTLRGKDVRVDGDGVLLFPHGYRGAGPREVPLLKTHTELLQPVIMATSPEDYLFRPGRDNENVSQLSAYLRRVTPSTSPDMVPDTRRLRNTWIIDRITAGVPADVLCAAAGLKSLHQFEDYVVEAGANRRHAYRLLLAGGSTHGTPGGGLYVL</sequence>
<keyword evidence="1" id="KW-0233">DNA recombination</keyword>